<evidence type="ECO:0000313" key="1">
    <source>
        <dbReference type="EMBL" id="KAI4379637.1"/>
    </source>
</evidence>
<reference evidence="2" key="1">
    <citation type="journal article" date="2023" name="Front. Plant Sci.">
        <title>Chromosomal-level genome assembly of Melastoma candidum provides insights into trichome evolution.</title>
        <authorList>
            <person name="Zhong Y."/>
            <person name="Wu W."/>
            <person name="Sun C."/>
            <person name="Zou P."/>
            <person name="Liu Y."/>
            <person name="Dai S."/>
            <person name="Zhou R."/>
        </authorList>
    </citation>
    <scope>NUCLEOTIDE SEQUENCE [LARGE SCALE GENOMIC DNA]</scope>
</reference>
<dbReference type="EMBL" id="CM042882">
    <property type="protein sequence ID" value="KAI4379637.1"/>
    <property type="molecule type" value="Genomic_DNA"/>
</dbReference>
<dbReference type="Proteomes" id="UP001057402">
    <property type="component" value="Chromosome 3"/>
</dbReference>
<protein>
    <submittedName>
        <fullName evidence="1">Uncharacterized protein</fullName>
    </submittedName>
</protein>
<keyword evidence="2" id="KW-1185">Reference proteome</keyword>
<gene>
    <name evidence="1" type="ORF">MLD38_005911</name>
</gene>
<accession>A0ACB9RMF5</accession>
<name>A0ACB9RMF5_9MYRT</name>
<sequence length="72" mass="8141">MEKVIHVPYDVTVKAVLASLERNLLPDPVLRRLTRLLLAGRLRSCYRPSASDQLSDLLHFAHCAFMSLDPPL</sequence>
<proteinExistence type="predicted"/>
<organism evidence="1 2">
    <name type="scientific">Melastoma candidum</name>
    <dbReference type="NCBI Taxonomy" id="119954"/>
    <lineage>
        <taxon>Eukaryota</taxon>
        <taxon>Viridiplantae</taxon>
        <taxon>Streptophyta</taxon>
        <taxon>Embryophyta</taxon>
        <taxon>Tracheophyta</taxon>
        <taxon>Spermatophyta</taxon>
        <taxon>Magnoliopsida</taxon>
        <taxon>eudicotyledons</taxon>
        <taxon>Gunneridae</taxon>
        <taxon>Pentapetalae</taxon>
        <taxon>rosids</taxon>
        <taxon>malvids</taxon>
        <taxon>Myrtales</taxon>
        <taxon>Melastomataceae</taxon>
        <taxon>Melastomatoideae</taxon>
        <taxon>Melastomateae</taxon>
        <taxon>Melastoma</taxon>
    </lineage>
</organism>
<evidence type="ECO:0000313" key="2">
    <source>
        <dbReference type="Proteomes" id="UP001057402"/>
    </source>
</evidence>
<comment type="caution">
    <text evidence="1">The sequence shown here is derived from an EMBL/GenBank/DDBJ whole genome shotgun (WGS) entry which is preliminary data.</text>
</comment>